<protein>
    <submittedName>
        <fullName evidence="1">Uncharacterized protein</fullName>
    </submittedName>
</protein>
<reference evidence="1 2" key="1">
    <citation type="journal article" date="2004" name="Nat. Biotechnol.">
        <title>The genome sequence of the capnophilic rumen bacterium Mannheimia succiniciproducens.</title>
        <authorList>
            <person name="Hong S.H."/>
            <person name="Kim J.S."/>
            <person name="Lee S.Y."/>
            <person name="In Y.H."/>
            <person name="Choi S.S."/>
            <person name="Rih J.-K."/>
            <person name="Kim C.H."/>
            <person name="Jeong H."/>
            <person name="Hur C.G."/>
            <person name="Kim J.J."/>
        </authorList>
    </citation>
    <scope>NUCLEOTIDE SEQUENCE [LARGE SCALE GENOMIC DNA]</scope>
    <source>
        <strain evidence="2">KCTC 0769BP / MBEL55E</strain>
    </source>
</reference>
<gene>
    <name evidence="1" type="ordered locus">MS1309</name>
</gene>
<sequence>MRIAGTFLRKLFFSKSAVKFCEILSDKIQIGS</sequence>
<dbReference type="EMBL" id="AE016827">
    <property type="protein sequence ID" value="AAU37916.1"/>
    <property type="molecule type" value="Genomic_DNA"/>
</dbReference>
<name>Q65SZ4_MANSM</name>
<dbReference type="Proteomes" id="UP000000607">
    <property type="component" value="Chromosome"/>
</dbReference>
<proteinExistence type="predicted"/>
<dbReference type="KEGG" id="msu:MS1309"/>
<dbReference type="HOGENOM" id="CLU_3390166_0_0_6"/>
<evidence type="ECO:0000313" key="1">
    <source>
        <dbReference type="EMBL" id="AAU37916.1"/>
    </source>
</evidence>
<dbReference type="AlphaFoldDB" id="Q65SZ4"/>
<evidence type="ECO:0000313" key="2">
    <source>
        <dbReference type="Proteomes" id="UP000000607"/>
    </source>
</evidence>
<keyword evidence="2" id="KW-1185">Reference proteome</keyword>
<accession>Q65SZ4</accession>
<organism evidence="1 2">
    <name type="scientific">Mannheimia succiniciproducens (strain KCTC 0769BP / MBEL55E)</name>
    <dbReference type="NCBI Taxonomy" id="221988"/>
    <lineage>
        <taxon>Bacteria</taxon>
        <taxon>Pseudomonadati</taxon>
        <taxon>Pseudomonadota</taxon>
        <taxon>Gammaproteobacteria</taxon>
        <taxon>Pasteurellales</taxon>
        <taxon>Pasteurellaceae</taxon>
        <taxon>Basfia</taxon>
    </lineage>
</organism>